<gene>
    <name evidence="1" type="ORF">HW555_012224</name>
</gene>
<keyword evidence="2" id="KW-1185">Reference proteome</keyword>
<comment type="caution">
    <text evidence="1">The sequence shown here is derived from an EMBL/GenBank/DDBJ whole genome shotgun (WGS) entry which is preliminary data.</text>
</comment>
<evidence type="ECO:0000313" key="1">
    <source>
        <dbReference type="EMBL" id="KAF9407930.1"/>
    </source>
</evidence>
<protein>
    <submittedName>
        <fullName evidence="1">Uncharacterized protein</fullName>
    </submittedName>
</protein>
<evidence type="ECO:0000313" key="2">
    <source>
        <dbReference type="Proteomes" id="UP000648187"/>
    </source>
</evidence>
<dbReference type="EMBL" id="JACKWZ010000422">
    <property type="protein sequence ID" value="KAF9407930.1"/>
    <property type="molecule type" value="Genomic_DNA"/>
</dbReference>
<accession>A0A835G7X4</accession>
<proteinExistence type="predicted"/>
<sequence>MTILMRARCEQNSPNSPTASSFLSLIGRTVDLCSERLVAGIQHVMQARGRGRRDVGARPLAQLHRYQTQSCKWKTMSLEEMP</sequence>
<name>A0A835G7X4_SPOEX</name>
<dbReference type="Proteomes" id="UP000648187">
    <property type="component" value="Unassembled WGS sequence"/>
</dbReference>
<dbReference type="AlphaFoldDB" id="A0A835G7X4"/>
<organism evidence="1 2">
    <name type="scientific">Spodoptera exigua</name>
    <name type="common">Beet armyworm</name>
    <name type="synonym">Noctua fulgens</name>
    <dbReference type="NCBI Taxonomy" id="7107"/>
    <lineage>
        <taxon>Eukaryota</taxon>
        <taxon>Metazoa</taxon>
        <taxon>Ecdysozoa</taxon>
        <taxon>Arthropoda</taxon>
        <taxon>Hexapoda</taxon>
        <taxon>Insecta</taxon>
        <taxon>Pterygota</taxon>
        <taxon>Neoptera</taxon>
        <taxon>Endopterygota</taxon>
        <taxon>Lepidoptera</taxon>
        <taxon>Glossata</taxon>
        <taxon>Ditrysia</taxon>
        <taxon>Noctuoidea</taxon>
        <taxon>Noctuidae</taxon>
        <taxon>Amphipyrinae</taxon>
        <taxon>Spodoptera</taxon>
    </lineage>
</organism>
<reference evidence="1" key="1">
    <citation type="submission" date="2020-08" db="EMBL/GenBank/DDBJ databases">
        <title>Spodoptera exigua strain:BAW_Kor-Di-RS1 Genome sequencing and assembly.</title>
        <authorList>
            <person name="Kim J."/>
            <person name="Nam H.Y."/>
            <person name="Kwon M."/>
            <person name="Choi J.H."/>
            <person name="Cho S.R."/>
            <person name="Kim G.-H."/>
        </authorList>
    </citation>
    <scope>NUCLEOTIDE SEQUENCE</scope>
    <source>
        <strain evidence="1">BAW_Kor-Di-RS1</strain>
        <tissue evidence="1">Whole-body</tissue>
    </source>
</reference>